<evidence type="ECO:0000313" key="7">
    <source>
        <dbReference type="EMBL" id="CAB0041955.1"/>
    </source>
</evidence>
<dbReference type="Proteomes" id="UP000479190">
    <property type="component" value="Unassembled WGS sequence"/>
</dbReference>
<proteinExistence type="predicted"/>
<feature type="transmembrane region" description="Helical" evidence="5">
    <location>
        <begin position="179"/>
        <end position="194"/>
    </location>
</feature>
<accession>A0A6H5J3B6</accession>
<keyword evidence="3 5" id="KW-1133">Transmembrane helix</keyword>
<feature type="transmembrane region" description="Helical" evidence="5">
    <location>
        <begin position="397"/>
        <end position="417"/>
    </location>
</feature>
<feature type="transmembrane region" description="Helical" evidence="5">
    <location>
        <begin position="273"/>
        <end position="298"/>
    </location>
</feature>
<feature type="transmembrane region" description="Helical" evidence="5">
    <location>
        <begin position="438"/>
        <end position="457"/>
    </location>
</feature>
<dbReference type="Pfam" id="PF01490">
    <property type="entry name" value="Aa_trans"/>
    <property type="match status" value="1"/>
</dbReference>
<keyword evidence="2 5" id="KW-0812">Transmembrane</keyword>
<reference evidence="7 8" key="1">
    <citation type="submission" date="2020-02" db="EMBL/GenBank/DDBJ databases">
        <authorList>
            <person name="Ferguson B K."/>
        </authorList>
    </citation>
    <scope>NUCLEOTIDE SEQUENCE [LARGE SCALE GENOMIC DNA]</scope>
</reference>
<evidence type="ECO:0000313" key="8">
    <source>
        <dbReference type="Proteomes" id="UP000479190"/>
    </source>
</evidence>
<feature type="domain" description="Amino acid transporter transmembrane" evidence="6">
    <location>
        <begin position="42"/>
        <end position="457"/>
    </location>
</feature>
<dbReference type="GO" id="GO:0005774">
    <property type="term" value="C:vacuolar membrane"/>
    <property type="evidence" value="ECO:0007669"/>
    <property type="project" value="TreeGrafter"/>
</dbReference>
<dbReference type="GO" id="GO:0015179">
    <property type="term" value="F:L-amino acid transmembrane transporter activity"/>
    <property type="evidence" value="ECO:0007669"/>
    <property type="project" value="TreeGrafter"/>
</dbReference>
<feature type="transmembrane region" description="Helical" evidence="5">
    <location>
        <begin position="74"/>
        <end position="96"/>
    </location>
</feature>
<evidence type="ECO:0000256" key="5">
    <source>
        <dbReference type="SAM" id="Phobius"/>
    </source>
</evidence>
<dbReference type="EMBL" id="CADCXV010001141">
    <property type="protein sequence ID" value="CAB0041955.1"/>
    <property type="molecule type" value="Genomic_DNA"/>
</dbReference>
<feature type="transmembrane region" description="Helical" evidence="5">
    <location>
        <begin position="331"/>
        <end position="353"/>
    </location>
</feature>
<dbReference type="InterPro" id="IPR013057">
    <property type="entry name" value="AA_transpt_TM"/>
</dbReference>
<evidence type="ECO:0000256" key="1">
    <source>
        <dbReference type="ARBA" id="ARBA00004141"/>
    </source>
</evidence>
<feature type="transmembrane region" description="Helical" evidence="5">
    <location>
        <begin position="138"/>
        <end position="159"/>
    </location>
</feature>
<dbReference type="AlphaFoldDB" id="A0A6H5J3B6"/>
<evidence type="ECO:0000256" key="3">
    <source>
        <dbReference type="ARBA" id="ARBA00022989"/>
    </source>
</evidence>
<feature type="transmembrane region" description="Helical" evidence="5">
    <location>
        <begin position="374"/>
        <end position="391"/>
    </location>
</feature>
<keyword evidence="4 5" id="KW-0472">Membrane</keyword>
<sequence length="473" mass="52705">MPYPTKDGANNGFYVVELEDKGKLAKEDAESYEPYLHREVQHPTTFWETLLHLMKGSLGTGILAMPHAFKNSGWVVGIIGTIIVGLLCTYCIRLLLNAHYELCKRRQVPSMTYPRTMQVALEEGPTCLRGFAKYCPHVTNAFLLVYQLGTCCVYTVFIAVNLSEVINHYTEPYVVNQKYIMLATLLPLILINWVRNLKLLVPLSTFANIITLGSFGIILYFLFNRGFSFEGAVAVGEFGNFPLFLGTVLFSLEAIGVIMPLENEMKKPKKFMTPFGVLNIGMAINVILYVGMGFFGYIRYGDKVEGSITTNLSKSLVPQSAEVYLAQAVQVMLAVAIFVTHSLQCYVAIDISWNEYIQPKLSHYSERAQLYREYAVRTAIVIFTFIVAVIVPELDLFISLFGALCLSALGLSFPALMQTCTFWKTASRRTRAFMLAKNGSLICFGVLALFIGTSTSISKIVEKFGETPATAAH</sequence>
<evidence type="ECO:0000256" key="4">
    <source>
        <dbReference type="ARBA" id="ARBA00023136"/>
    </source>
</evidence>
<feature type="transmembrane region" description="Helical" evidence="5">
    <location>
        <begin position="206"/>
        <end position="223"/>
    </location>
</feature>
<dbReference type="PANTHER" id="PTHR22950">
    <property type="entry name" value="AMINO ACID TRANSPORTER"/>
    <property type="match status" value="1"/>
</dbReference>
<protein>
    <recommendedName>
        <fullName evidence="6">Amino acid transporter transmembrane domain-containing protein</fullName>
    </recommendedName>
</protein>
<gene>
    <name evidence="7" type="ORF">TBRA_LOCUS13599</name>
</gene>
<evidence type="ECO:0000256" key="2">
    <source>
        <dbReference type="ARBA" id="ARBA00022692"/>
    </source>
</evidence>
<keyword evidence="8" id="KW-1185">Reference proteome</keyword>
<name>A0A6H5J3B6_9HYME</name>
<organism evidence="7 8">
    <name type="scientific">Trichogramma brassicae</name>
    <dbReference type="NCBI Taxonomy" id="86971"/>
    <lineage>
        <taxon>Eukaryota</taxon>
        <taxon>Metazoa</taxon>
        <taxon>Ecdysozoa</taxon>
        <taxon>Arthropoda</taxon>
        <taxon>Hexapoda</taxon>
        <taxon>Insecta</taxon>
        <taxon>Pterygota</taxon>
        <taxon>Neoptera</taxon>
        <taxon>Endopterygota</taxon>
        <taxon>Hymenoptera</taxon>
        <taxon>Apocrita</taxon>
        <taxon>Proctotrupomorpha</taxon>
        <taxon>Chalcidoidea</taxon>
        <taxon>Trichogrammatidae</taxon>
        <taxon>Trichogramma</taxon>
    </lineage>
</organism>
<dbReference type="OrthoDB" id="1684102at2759"/>
<evidence type="ECO:0000259" key="6">
    <source>
        <dbReference type="Pfam" id="PF01490"/>
    </source>
</evidence>
<dbReference type="PANTHER" id="PTHR22950:SF680">
    <property type="entry name" value="PROTON-COUPLED AMINO ACID TRANSPORTER 4-LIKE PROTEIN"/>
    <property type="match status" value="1"/>
</dbReference>
<comment type="subcellular location">
    <subcellularLocation>
        <location evidence="1">Membrane</location>
        <topology evidence="1">Multi-pass membrane protein</topology>
    </subcellularLocation>
</comment>
<feature type="transmembrane region" description="Helical" evidence="5">
    <location>
        <begin position="243"/>
        <end position="261"/>
    </location>
</feature>